<dbReference type="InterPro" id="IPR001478">
    <property type="entry name" value="PDZ"/>
</dbReference>
<evidence type="ECO:0000313" key="3">
    <source>
        <dbReference type="EMBL" id="KAF0731630.1"/>
    </source>
</evidence>
<keyword evidence="4" id="KW-1185">Reference proteome</keyword>
<dbReference type="InterPro" id="IPR036034">
    <property type="entry name" value="PDZ_sf"/>
</dbReference>
<accession>A0A6G0WVP7</accession>
<name>A0A6G0WVP7_9STRA</name>
<dbReference type="SMART" id="SM00228">
    <property type="entry name" value="PDZ"/>
    <property type="match status" value="2"/>
</dbReference>
<gene>
    <name evidence="3" type="ORF">Ae201684_011248</name>
</gene>
<reference evidence="3 4" key="1">
    <citation type="submission" date="2019-07" db="EMBL/GenBank/DDBJ databases">
        <title>Genomics analysis of Aphanomyces spp. identifies a new class of oomycete effector associated with host adaptation.</title>
        <authorList>
            <person name="Gaulin E."/>
        </authorList>
    </citation>
    <scope>NUCLEOTIDE SEQUENCE [LARGE SCALE GENOMIC DNA]</scope>
    <source>
        <strain evidence="3 4">ATCC 201684</strain>
    </source>
</reference>
<proteinExistence type="predicted"/>
<dbReference type="SUPFAM" id="SSF50156">
    <property type="entry name" value="PDZ domain-like"/>
    <property type="match status" value="1"/>
</dbReference>
<dbReference type="PROSITE" id="PS50106">
    <property type="entry name" value="PDZ"/>
    <property type="match status" value="1"/>
</dbReference>
<organism evidence="3 4">
    <name type="scientific">Aphanomyces euteiches</name>
    <dbReference type="NCBI Taxonomy" id="100861"/>
    <lineage>
        <taxon>Eukaryota</taxon>
        <taxon>Sar</taxon>
        <taxon>Stramenopiles</taxon>
        <taxon>Oomycota</taxon>
        <taxon>Saprolegniomycetes</taxon>
        <taxon>Saprolegniales</taxon>
        <taxon>Verrucalvaceae</taxon>
        <taxon>Aphanomyces</taxon>
    </lineage>
</organism>
<feature type="domain" description="PDZ" evidence="2">
    <location>
        <begin position="215"/>
        <end position="278"/>
    </location>
</feature>
<comment type="caution">
    <text evidence="3">The sequence shown here is derived from an EMBL/GenBank/DDBJ whole genome shotgun (WGS) entry which is preliminary data.</text>
</comment>
<dbReference type="CDD" id="cd00136">
    <property type="entry name" value="PDZ_canonical"/>
    <property type="match status" value="1"/>
</dbReference>
<dbReference type="EMBL" id="VJMJ01000141">
    <property type="protein sequence ID" value="KAF0731630.1"/>
    <property type="molecule type" value="Genomic_DNA"/>
</dbReference>
<feature type="region of interest" description="Disordered" evidence="1">
    <location>
        <begin position="414"/>
        <end position="483"/>
    </location>
</feature>
<evidence type="ECO:0000256" key="1">
    <source>
        <dbReference type="SAM" id="MobiDB-lite"/>
    </source>
</evidence>
<dbReference type="Gene3D" id="2.30.42.10">
    <property type="match status" value="1"/>
</dbReference>
<evidence type="ECO:0000313" key="4">
    <source>
        <dbReference type="Proteomes" id="UP000481153"/>
    </source>
</evidence>
<dbReference type="VEuPathDB" id="FungiDB:AeMF1_002744"/>
<evidence type="ECO:0000259" key="2">
    <source>
        <dbReference type="PROSITE" id="PS50106"/>
    </source>
</evidence>
<dbReference type="AlphaFoldDB" id="A0A6G0WVP7"/>
<protein>
    <recommendedName>
        <fullName evidence="2">PDZ domain-containing protein</fullName>
    </recommendedName>
</protein>
<dbReference type="Proteomes" id="UP000481153">
    <property type="component" value="Unassembled WGS sequence"/>
</dbReference>
<sequence>MSMWYERLLGLQMTKGGVKGVLIAAPDENSYKLKQVDGKMSLIPAEYALLAKRIQLDGTVINFGAQGKGKIRSMLGKITVDGGMCTVEWENDNQSTEVPLSEILQRERDPLIGIEIKNTYDEGLTYNLKVAESVIHHGERNYEAYFDDGDVDVIPKDEIIAIMDPKDNHEKCHDYDEITFILKTRKTLYKEDARVTVRFWSKVINFIVVPCDSYVCVRDILKNQDGSQSEALACGLVDIGDKIVAINGQTVENMELETFRELLSSLPRPVEITFLKKYIKAPVVLPIIDKKRNDDSALEQILPSSSLSDVMFDVREAISAGHFIAVEGDDVVFYSGQRGKKVERKRKPAASSTGFINQATKQPYDLVTIVTYIKYRYLSFADYMRQCRNDKIPIISPADIKSLMLFLNGRDPPVFTSPDTSNEPSEVPTAVPVTPPGSDEVSTVPMPTSPEKRKKRGADDSKPRAKATKKSATTIPPTPSPSTQIVSLVVHEQGLKISLIDGYTNRYPIVNGFNQGPDHSMGEIEASGLVKLGAELTHVNLIHVARMTVAAVADLIRIVKRPLKVTFKNRETKS</sequence>